<evidence type="ECO:0000313" key="2">
    <source>
        <dbReference type="EMBL" id="CAE08815.1"/>
    </source>
</evidence>
<keyword evidence="1" id="KW-0812">Transmembrane</keyword>
<gene>
    <name evidence="2" type="ordered locus">SYNW2300</name>
</gene>
<dbReference type="eggNOG" id="ENOG5032N95">
    <property type="taxonomic scope" value="Bacteria"/>
</dbReference>
<name>Q7U3X7_PARMW</name>
<evidence type="ECO:0008006" key="4">
    <source>
        <dbReference type="Google" id="ProtNLM"/>
    </source>
</evidence>
<keyword evidence="1" id="KW-1133">Transmembrane helix</keyword>
<dbReference type="Proteomes" id="UP000001422">
    <property type="component" value="Chromosome"/>
</dbReference>
<dbReference type="AlphaFoldDB" id="Q7U3X7"/>
<protein>
    <recommendedName>
        <fullName evidence="4">DUF2752 domain-containing protein</fullName>
    </recommendedName>
</protein>
<sequence>MLPSVLTGSLWLKGLHPELPGWACPLRALTGVPCPTCFLTRATAAALSGDLHGSIQWHAFGPMAAAGLLIWSGLALHRRRLFPLKGGKSLLLVAGFALMAFWLLRLILNYGFEVKGILGFPALP</sequence>
<proteinExistence type="predicted"/>
<dbReference type="RefSeq" id="WP_011129153.1">
    <property type="nucleotide sequence ID" value="NC_005070.1"/>
</dbReference>
<accession>Q7U3X7</accession>
<dbReference type="InterPro" id="IPR021215">
    <property type="entry name" value="DUF2752"/>
</dbReference>
<feature type="transmembrane region" description="Helical" evidence="1">
    <location>
        <begin position="89"/>
        <end position="108"/>
    </location>
</feature>
<reference evidence="2 3" key="1">
    <citation type="journal article" date="2003" name="Nature">
        <title>The genome of a motile marine Synechococcus.</title>
        <authorList>
            <person name="Palenik B."/>
            <person name="Brahamsha B."/>
            <person name="Larimer F."/>
            <person name="Land M."/>
            <person name="Hauser L."/>
            <person name="Chain P."/>
            <person name="Lamerdin J."/>
            <person name="Regala W."/>
            <person name="Allen E.A."/>
            <person name="McCarren J."/>
            <person name="Paulsen I."/>
            <person name="Dufresne A."/>
            <person name="Partensky F."/>
            <person name="Webb E."/>
            <person name="Waterbury J."/>
        </authorList>
    </citation>
    <scope>NUCLEOTIDE SEQUENCE [LARGE SCALE GENOMIC DNA]</scope>
    <source>
        <strain evidence="2 3">WH8102</strain>
    </source>
</reference>
<keyword evidence="1" id="KW-0472">Membrane</keyword>
<evidence type="ECO:0000256" key="1">
    <source>
        <dbReference type="SAM" id="Phobius"/>
    </source>
</evidence>
<keyword evidence="3" id="KW-1185">Reference proteome</keyword>
<dbReference type="Pfam" id="PF10825">
    <property type="entry name" value="DUF2752"/>
    <property type="match status" value="1"/>
</dbReference>
<organism evidence="2 3">
    <name type="scientific">Parasynechococcus marenigrum (strain WH8102)</name>
    <dbReference type="NCBI Taxonomy" id="84588"/>
    <lineage>
        <taxon>Bacteria</taxon>
        <taxon>Bacillati</taxon>
        <taxon>Cyanobacteriota</taxon>
        <taxon>Cyanophyceae</taxon>
        <taxon>Synechococcales</taxon>
        <taxon>Prochlorococcaceae</taxon>
        <taxon>Parasynechococcus</taxon>
        <taxon>Parasynechococcus marenigrum</taxon>
    </lineage>
</organism>
<dbReference type="EMBL" id="BX569695">
    <property type="protein sequence ID" value="CAE08815.1"/>
    <property type="molecule type" value="Genomic_DNA"/>
</dbReference>
<dbReference type="HOGENOM" id="CLU_098258_4_0_3"/>
<dbReference type="STRING" id="84588.SYNW2300"/>
<feature type="transmembrane region" description="Helical" evidence="1">
    <location>
        <begin position="57"/>
        <end position="77"/>
    </location>
</feature>
<evidence type="ECO:0000313" key="3">
    <source>
        <dbReference type="Proteomes" id="UP000001422"/>
    </source>
</evidence>
<dbReference type="KEGG" id="syw:SYNW2300"/>